<keyword evidence="1" id="KW-0472">Membrane</keyword>
<evidence type="ECO:0000256" key="1">
    <source>
        <dbReference type="SAM" id="Phobius"/>
    </source>
</evidence>
<feature type="transmembrane region" description="Helical" evidence="1">
    <location>
        <begin position="73"/>
        <end position="94"/>
    </location>
</feature>
<keyword evidence="1" id="KW-0812">Transmembrane</keyword>
<evidence type="ECO:0000313" key="2">
    <source>
        <dbReference type="EMBL" id="TBU54604.1"/>
    </source>
</evidence>
<feature type="transmembrane region" description="Helical" evidence="1">
    <location>
        <begin position="274"/>
        <end position="295"/>
    </location>
</feature>
<reference evidence="2 3" key="1">
    <citation type="submission" date="2019-01" db="EMBL/GenBank/DDBJ databases">
        <title>Draft genome sequences of three monokaryotic isolates of the white-rot basidiomycete fungus Dichomitus squalens.</title>
        <authorList>
            <consortium name="DOE Joint Genome Institute"/>
            <person name="Lopez S.C."/>
            <person name="Andreopoulos B."/>
            <person name="Pangilinan J."/>
            <person name="Lipzen A."/>
            <person name="Riley R."/>
            <person name="Ahrendt S."/>
            <person name="Ng V."/>
            <person name="Barry K."/>
            <person name="Daum C."/>
            <person name="Grigoriev I.V."/>
            <person name="Hilden K.S."/>
            <person name="Makela M.R."/>
            <person name="de Vries R.P."/>
        </authorList>
    </citation>
    <scope>NUCLEOTIDE SEQUENCE [LARGE SCALE GENOMIC DNA]</scope>
    <source>
        <strain evidence="2 3">CBS 464.89</strain>
    </source>
</reference>
<protein>
    <submittedName>
        <fullName evidence="2">Uncharacterized protein</fullName>
    </submittedName>
</protein>
<proteinExistence type="predicted"/>
<dbReference type="AlphaFoldDB" id="A0A4Q9PKG1"/>
<feature type="transmembrane region" description="Helical" evidence="1">
    <location>
        <begin position="319"/>
        <end position="342"/>
    </location>
</feature>
<gene>
    <name evidence="2" type="ORF">BD310DRAFT_969713</name>
</gene>
<evidence type="ECO:0000313" key="3">
    <source>
        <dbReference type="Proteomes" id="UP000292082"/>
    </source>
</evidence>
<dbReference type="Proteomes" id="UP000292082">
    <property type="component" value="Unassembled WGS sequence"/>
</dbReference>
<sequence length="432" mass="47599">MFPLVSQTPAHFSNSTAEICTASHGAQTYIAAFWPSVILLVLSTALMGLYTALVSFALTILIRRGSVHVQVMALLAVMLVMYASAAFHWGILLLSTTGYYELVQAYVSEALSVCGSASALSTTPMSYPSEPGFTYGLPGVVHGLTLCAPTGILTLNVLLGDAIVWWRAWIIWPRSLIVRGTCVVLLAVTTGAYTIDLTTQCILRTHIGESRLHPDWFLLQAGRLWCGCIGLIPIEQSRCHGHDWMQSMTHRYYREHRKMFEATTLERSSRIERLLVLLVESGTVYCLLWGFILAYQTSSFTDPALESRLEQQVLTGFDYFMKGCLIPLIGIYPTTIIVLVALNRSHFHGTVSTDKLVSDVVFRHQPDITNDEAASSLHTAAEVSSCGGRDGQLGADEDFSKGFIIADKDSDSLPSYLRGPDRARPLTTYTFP</sequence>
<dbReference type="EMBL" id="ML145185">
    <property type="protein sequence ID" value="TBU54604.1"/>
    <property type="molecule type" value="Genomic_DNA"/>
</dbReference>
<feature type="transmembrane region" description="Helical" evidence="1">
    <location>
        <begin position="37"/>
        <end position="61"/>
    </location>
</feature>
<organism evidence="2 3">
    <name type="scientific">Dichomitus squalens</name>
    <dbReference type="NCBI Taxonomy" id="114155"/>
    <lineage>
        <taxon>Eukaryota</taxon>
        <taxon>Fungi</taxon>
        <taxon>Dikarya</taxon>
        <taxon>Basidiomycota</taxon>
        <taxon>Agaricomycotina</taxon>
        <taxon>Agaricomycetes</taxon>
        <taxon>Polyporales</taxon>
        <taxon>Polyporaceae</taxon>
        <taxon>Dichomitus</taxon>
    </lineage>
</organism>
<accession>A0A4Q9PKG1</accession>
<keyword evidence="3" id="KW-1185">Reference proteome</keyword>
<name>A0A4Q9PKG1_9APHY</name>
<keyword evidence="1" id="KW-1133">Transmembrane helix</keyword>
<feature type="transmembrane region" description="Helical" evidence="1">
    <location>
        <begin position="140"/>
        <end position="164"/>
    </location>
</feature>